<dbReference type="EMBL" id="BGPR01013394">
    <property type="protein sequence ID" value="GBN60422.1"/>
    <property type="molecule type" value="Genomic_DNA"/>
</dbReference>
<keyword evidence="3" id="KW-1185">Reference proteome</keyword>
<sequence>MHRAHNQGGSQWNQVSNLEPSGPKADTLPLGDRGSNKYVFGTQIGCRIWAVSGVAPDFTLELLQQFLSFASSMGIVMQDDDTITQQAITFMAVGFTIAQ</sequence>
<name>A0A4Y2QB16_ARAVE</name>
<organism evidence="2 3">
    <name type="scientific">Araneus ventricosus</name>
    <name type="common">Orbweaver spider</name>
    <name type="synonym">Epeira ventricosa</name>
    <dbReference type="NCBI Taxonomy" id="182803"/>
    <lineage>
        <taxon>Eukaryota</taxon>
        <taxon>Metazoa</taxon>
        <taxon>Ecdysozoa</taxon>
        <taxon>Arthropoda</taxon>
        <taxon>Chelicerata</taxon>
        <taxon>Arachnida</taxon>
        <taxon>Araneae</taxon>
        <taxon>Araneomorphae</taxon>
        <taxon>Entelegynae</taxon>
        <taxon>Araneoidea</taxon>
        <taxon>Araneidae</taxon>
        <taxon>Araneus</taxon>
    </lineage>
</organism>
<feature type="compositionally biased region" description="Polar residues" evidence="1">
    <location>
        <begin position="7"/>
        <end position="19"/>
    </location>
</feature>
<dbReference type="AlphaFoldDB" id="A0A4Y2QB16"/>
<evidence type="ECO:0000313" key="2">
    <source>
        <dbReference type="EMBL" id="GBN60422.1"/>
    </source>
</evidence>
<evidence type="ECO:0000256" key="1">
    <source>
        <dbReference type="SAM" id="MobiDB-lite"/>
    </source>
</evidence>
<feature type="region of interest" description="Disordered" evidence="1">
    <location>
        <begin position="1"/>
        <end position="32"/>
    </location>
</feature>
<comment type="caution">
    <text evidence="2">The sequence shown here is derived from an EMBL/GenBank/DDBJ whole genome shotgun (WGS) entry which is preliminary data.</text>
</comment>
<proteinExistence type="predicted"/>
<accession>A0A4Y2QB16</accession>
<protein>
    <submittedName>
        <fullName evidence="2">Uncharacterized protein</fullName>
    </submittedName>
</protein>
<dbReference type="Proteomes" id="UP000499080">
    <property type="component" value="Unassembled WGS sequence"/>
</dbReference>
<reference evidence="2 3" key="1">
    <citation type="journal article" date="2019" name="Sci. Rep.">
        <title>Orb-weaving spider Araneus ventricosus genome elucidates the spidroin gene catalogue.</title>
        <authorList>
            <person name="Kono N."/>
            <person name="Nakamura H."/>
            <person name="Ohtoshi R."/>
            <person name="Moran D.A.P."/>
            <person name="Shinohara A."/>
            <person name="Yoshida Y."/>
            <person name="Fujiwara M."/>
            <person name="Mori M."/>
            <person name="Tomita M."/>
            <person name="Arakawa K."/>
        </authorList>
    </citation>
    <scope>NUCLEOTIDE SEQUENCE [LARGE SCALE GENOMIC DNA]</scope>
</reference>
<evidence type="ECO:0000313" key="3">
    <source>
        <dbReference type="Proteomes" id="UP000499080"/>
    </source>
</evidence>
<gene>
    <name evidence="2" type="ORF">AVEN_241961_1</name>
</gene>